<organism evidence="9 10">
    <name type="scientific">Parelaphostrongylus tenuis</name>
    <name type="common">Meningeal worm</name>
    <dbReference type="NCBI Taxonomy" id="148309"/>
    <lineage>
        <taxon>Eukaryota</taxon>
        <taxon>Metazoa</taxon>
        <taxon>Ecdysozoa</taxon>
        <taxon>Nematoda</taxon>
        <taxon>Chromadorea</taxon>
        <taxon>Rhabditida</taxon>
        <taxon>Rhabditina</taxon>
        <taxon>Rhabditomorpha</taxon>
        <taxon>Strongyloidea</taxon>
        <taxon>Metastrongylidae</taxon>
        <taxon>Parelaphostrongylus</taxon>
    </lineage>
</organism>
<name>A0AAD5M369_PARTN</name>
<sequence length="373" mass="40827">MTTAYLTILLYISDTNGNSSEEKSQKFSYRCVIDGSRSAQRTAVAEGLVFEFITVCNRPYFGLMCAQYCADDVGAHHVCDSSGKKVCLPGWTGKECTIATEDVNSTRIDDATTLSSILISTSKSTFASLPPDYLTATLKPKRDEPRTTLTESSTASSFSAFTATRPFVKASTATFPVHTVDGLAFPTHPIPRTSTTSTARITDDRISTVLATSSTITRNDISRCYTVLKIWYDDSADSSLLAVLVVMIVVTSLAIVGLMLKKFIRSSYIQNLFNNCWAKISSAVHIQPLKRNRVADKTSKMFTVDLKKLGETLAVLNSSELDHRYSLQPTGEPAKSGKQLIANDNSVLQSNTYHEIDSFLVSPNTNSQLETLV</sequence>
<dbReference type="GO" id="GO:0007154">
    <property type="term" value="P:cell communication"/>
    <property type="evidence" value="ECO:0007669"/>
    <property type="project" value="InterPro"/>
</dbReference>
<evidence type="ECO:0000256" key="2">
    <source>
        <dbReference type="ARBA" id="ARBA00022536"/>
    </source>
</evidence>
<dbReference type="Gene3D" id="2.10.25.140">
    <property type="match status" value="1"/>
</dbReference>
<reference evidence="9" key="1">
    <citation type="submission" date="2021-06" db="EMBL/GenBank/DDBJ databases">
        <title>Parelaphostrongylus tenuis whole genome reference sequence.</title>
        <authorList>
            <person name="Garwood T.J."/>
            <person name="Larsen P.A."/>
            <person name="Fountain-Jones N.M."/>
            <person name="Garbe J.R."/>
            <person name="Macchietto M.G."/>
            <person name="Kania S.A."/>
            <person name="Gerhold R.W."/>
            <person name="Richards J.E."/>
            <person name="Wolf T.M."/>
        </authorList>
    </citation>
    <scope>NUCLEOTIDE SEQUENCE</scope>
    <source>
        <strain evidence="9">MNPRO001-30</strain>
        <tissue evidence="9">Meninges</tissue>
    </source>
</reference>
<dbReference type="SMART" id="SM00051">
    <property type="entry name" value="DSL"/>
    <property type="match status" value="1"/>
</dbReference>
<dbReference type="EMBL" id="JAHQIW010000605">
    <property type="protein sequence ID" value="KAJ1349053.1"/>
    <property type="molecule type" value="Genomic_DNA"/>
</dbReference>
<evidence type="ECO:0000313" key="10">
    <source>
        <dbReference type="Proteomes" id="UP001196413"/>
    </source>
</evidence>
<keyword evidence="10" id="KW-1185">Reference proteome</keyword>
<dbReference type="InterPro" id="IPR001774">
    <property type="entry name" value="DSL"/>
</dbReference>
<evidence type="ECO:0000313" key="9">
    <source>
        <dbReference type="EMBL" id="KAJ1349053.1"/>
    </source>
</evidence>
<keyword evidence="3 6" id="KW-0677">Repeat</keyword>
<evidence type="ECO:0000256" key="3">
    <source>
        <dbReference type="ARBA" id="ARBA00022737"/>
    </source>
</evidence>
<feature type="domain" description="DSL" evidence="8">
    <location>
        <begin position="54"/>
        <end position="96"/>
    </location>
</feature>
<keyword evidence="1 6" id="KW-0217">Developmental protein</keyword>
<feature type="disulfide bond" evidence="5">
    <location>
        <begin position="87"/>
        <end position="96"/>
    </location>
</feature>
<feature type="disulfide bond" evidence="5">
    <location>
        <begin position="56"/>
        <end position="65"/>
    </location>
</feature>
<comment type="caution">
    <text evidence="9">The sequence shown here is derived from an EMBL/GenBank/DDBJ whole genome shotgun (WGS) entry which is preliminary data.</text>
</comment>
<dbReference type="AlphaFoldDB" id="A0AAD5M369"/>
<proteinExistence type="predicted"/>
<evidence type="ECO:0000256" key="4">
    <source>
        <dbReference type="ARBA" id="ARBA00023157"/>
    </source>
</evidence>
<evidence type="ECO:0000256" key="1">
    <source>
        <dbReference type="ARBA" id="ARBA00022473"/>
    </source>
</evidence>
<keyword evidence="4 5" id="KW-1015">Disulfide bond</keyword>
<feature type="transmembrane region" description="Helical" evidence="7">
    <location>
        <begin position="240"/>
        <end position="260"/>
    </location>
</feature>
<dbReference type="Proteomes" id="UP001196413">
    <property type="component" value="Unassembled WGS sequence"/>
</dbReference>
<keyword evidence="6" id="KW-0732">Signal</keyword>
<dbReference type="Pfam" id="PF01414">
    <property type="entry name" value="DSL"/>
    <property type="match status" value="1"/>
</dbReference>
<comment type="function">
    <text evidence="6">Putative Notch ligand involved in the mediation of Notch signaling.</text>
</comment>
<dbReference type="GO" id="GO:0016020">
    <property type="term" value="C:membrane"/>
    <property type="evidence" value="ECO:0007669"/>
    <property type="project" value="UniProtKB-SubCell"/>
</dbReference>
<evidence type="ECO:0000256" key="5">
    <source>
        <dbReference type="PROSITE-ProRule" id="PRU00377"/>
    </source>
</evidence>
<keyword evidence="6 7" id="KW-0472">Membrane</keyword>
<comment type="subcellular location">
    <subcellularLocation>
        <location evidence="6">Membrane</location>
        <topology evidence="6">Single-pass type I membrane protein</topology>
    </subcellularLocation>
</comment>
<dbReference type="PROSITE" id="PS51051">
    <property type="entry name" value="DSL"/>
    <property type="match status" value="1"/>
</dbReference>
<keyword evidence="6 7" id="KW-1133">Transmembrane helix</keyword>
<keyword evidence="2 6" id="KW-0245">EGF-like domain</keyword>
<accession>A0AAD5M369</accession>
<gene>
    <name evidence="9" type="ORF">KIN20_004494</name>
</gene>
<protein>
    <recommendedName>
        <fullName evidence="6">Delta-like protein</fullName>
    </recommendedName>
</protein>
<comment type="caution">
    <text evidence="5">Lacks conserved residue(s) required for the propagation of feature annotation.</text>
</comment>
<evidence type="ECO:0000259" key="8">
    <source>
        <dbReference type="PROSITE" id="PS51051"/>
    </source>
</evidence>
<evidence type="ECO:0000256" key="7">
    <source>
        <dbReference type="SAM" id="Phobius"/>
    </source>
</evidence>
<keyword evidence="6 7" id="KW-0812">Transmembrane</keyword>
<evidence type="ECO:0000256" key="6">
    <source>
        <dbReference type="RuleBase" id="RU280815"/>
    </source>
</evidence>